<dbReference type="Gene3D" id="3.30.530.20">
    <property type="match status" value="1"/>
</dbReference>
<dbReference type="CDD" id="cd08863">
    <property type="entry name" value="SRPBCC_DUF1857"/>
    <property type="match status" value="1"/>
</dbReference>
<name>A0AA39TKJ6_9PEZI</name>
<dbReference type="Pfam" id="PF08982">
    <property type="entry name" value="AtaL"/>
    <property type="match status" value="1"/>
</dbReference>
<dbReference type="InterPro" id="IPR023393">
    <property type="entry name" value="START-like_dom_sf"/>
</dbReference>
<dbReference type="EMBL" id="JAULSR010000010">
    <property type="protein sequence ID" value="KAK0610639.1"/>
    <property type="molecule type" value="Genomic_DNA"/>
</dbReference>
<sequence>MVTFNLSYSAPINRPGQSPVLTVPQVWAGLQRKVRNASEFVPLIVSCEVESDETSASGEVTVNRVVKFKPGKGPKADGAPVREQCNEYPPCRVDFLQENGSKITNCVSQGASGEEADLVMTYIFEWRHPGVEEGSDKARELLEGHRETAKMAVESSIETIRRLVKEGKI</sequence>
<organism evidence="1 2">
    <name type="scientific">Bombardia bombarda</name>
    <dbReference type="NCBI Taxonomy" id="252184"/>
    <lineage>
        <taxon>Eukaryota</taxon>
        <taxon>Fungi</taxon>
        <taxon>Dikarya</taxon>
        <taxon>Ascomycota</taxon>
        <taxon>Pezizomycotina</taxon>
        <taxon>Sordariomycetes</taxon>
        <taxon>Sordariomycetidae</taxon>
        <taxon>Sordariales</taxon>
        <taxon>Lasiosphaeriaceae</taxon>
        <taxon>Bombardia</taxon>
    </lineage>
</organism>
<accession>A0AA39TKJ6</accession>
<dbReference type="Proteomes" id="UP001174934">
    <property type="component" value="Unassembled WGS sequence"/>
</dbReference>
<evidence type="ECO:0008006" key="3">
    <source>
        <dbReference type="Google" id="ProtNLM"/>
    </source>
</evidence>
<gene>
    <name evidence="1" type="ORF">B0T17DRAFT_500206</name>
</gene>
<evidence type="ECO:0000313" key="2">
    <source>
        <dbReference type="Proteomes" id="UP001174934"/>
    </source>
</evidence>
<evidence type="ECO:0000313" key="1">
    <source>
        <dbReference type="EMBL" id="KAK0610639.1"/>
    </source>
</evidence>
<dbReference type="AlphaFoldDB" id="A0AA39TKJ6"/>
<keyword evidence="2" id="KW-1185">Reference proteome</keyword>
<protein>
    <recommendedName>
        <fullName evidence="3">DUF1857-domain-containing protein</fullName>
    </recommendedName>
</protein>
<dbReference type="SUPFAM" id="SSF55961">
    <property type="entry name" value="Bet v1-like"/>
    <property type="match status" value="1"/>
</dbReference>
<comment type="caution">
    <text evidence="1">The sequence shown here is derived from an EMBL/GenBank/DDBJ whole genome shotgun (WGS) entry which is preliminary data.</text>
</comment>
<proteinExistence type="predicted"/>
<reference evidence="1" key="1">
    <citation type="submission" date="2023-06" db="EMBL/GenBank/DDBJ databases">
        <title>Genome-scale phylogeny and comparative genomics of the fungal order Sordariales.</title>
        <authorList>
            <consortium name="Lawrence Berkeley National Laboratory"/>
            <person name="Hensen N."/>
            <person name="Bonometti L."/>
            <person name="Westerberg I."/>
            <person name="Brannstrom I.O."/>
            <person name="Guillou S."/>
            <person name="Cros-Aarteil S."/>
            <person name="Calhoun S."/>
            <person name="Haridas S."/>
            <person name="Kuo A."/>
            <person name="Mondo S."/>
            <person name="Pangilinan J."/>
            <person name="Riley R."/>
            <person name="LaButti K."/>
            <person name="Andreopoulos B."/>
            <person name="Lipzen A."/>
            <person name="Chen C."/>
            <person name="Yanf M."/>
            <person name="Daum C."/>
            <person name="Ng V."/>
            <person name="Clum A."/>
            <person name="Steindorff A."/>
            <person name="Ohm R."/>
            <person name="Martin F."/>
            <person name="Silar P."/>
            <person name="Natvig D."/>
            <person name="Lalanne C."/>
            <person name="Gautier V."/>
            <person name="Ament-velasquez S.L."/>
            <person name="Kruys A."/>
            <person name="Hutchinson M.I."/>
            <person name="Powell A.J."/>
            <person name="Barry K."/>
            <person name="Miller A.N."/>
            <person name="Grigoriev I.V."/>
            <person name="Debuchy R."/>
            <person name="Gladieux P."/>
            <person name="Thoren M.H."/>
            <person name="Johannesson H."/>
        </authorList>
    </citation>
    <scope>NUCLEOTIDE SEQUENCE</scope>
    <source>
        <strain evidence="1">SMH3391-2</strain>
    </source>
</reference>
<dbReference type="InterPro" id="IPR015075">
    <property type="entry name" value="AtaL"/>
</dbReference>